<keyword evidence="4 6" id="KW-0472">Membrane</keyword>
<feature type="transmembrane region" description="Helical" evidence="6">
    <location>
        <begin position="301"/>
        <end position="327"/>
    </location>
</feature>
<proteinExistence type="predicted"/>
<feature type="transmembrane region" description="Helical" evidence="6">
    <location>
        <begin position="347"/>
        <end position="368"/>
    </location>
</feature>
<dbReference type="InterPro" id="IPR011701">
    <property type="entry name" value="MFS"/>
</dbReference>
<keyword evidence="2 6" id="KW-0812">Transmembrane</keyword>
<feature type="transmembrane region" description="Helical" evidence="6">
    <location>
        <begin position="191"/>
        <end position="215"/>
    </location>
</feature>
<feature type="transmembrane region" description="Helical" evidence="6">
    <location>
        <begin position="421"/>
        <end position="445"/>
    </location>
</feature>
<organism evidence="8 9">
    <name type="scientific">Thermothielavioides terrestris</name>
    <dbReference type="NCBI Taxonomy" id="2587410"/>
    <lineage>
        <taxon>Eukaryota</taxon>
        <taxon>Fungi</taxon>
        <taxon>Dikarya</taxon>
        <taxon>Ascomycota</taxon>
        <taxon>Pezizomycotina</taxon>
        <taxon>Sordariomycetes</taxon>
        <taxon>Sordariomycetidae</taxon>
        <taxon>Sordariales</taxon>
        <taxon>Chaetomiaceae</taxon>
        <taxon>Thermothielavioides</taxon>
    </lineage>
</organism>
<feature type="transmembrane region" description="Helical" evidence="6">
    <location>
        <begin position="133"/>
        <end position="154"/>
    </location>
</feature>
<dbReference type="PANTHER" id="PTHR23502:SF164">
    <property type="entry name" value="MAJOR FACILITATOR SUPERFAMILY (MFS) PROFILE DOMAIN-CONTAINING PROTEIN"/>
    <property type="match status" value="1"/>
</dbReference>
<name>A0A3S4AI79_9PEZI</name>
<accession>A0A3S4AI79</accession>
<feature type="transmembrane region" description="Helical" evidence="6">
    <location>
        <begin position="389"/>
        <end position="409"/>
    </location>
</feature>
<sequence>MADDKCDQTQVEALENGGSSSSLGLDARREAGSVQLLDAQHVVLVPIPSRDPKDPLNLPLWRKNITVLIVGLYSAFAVLATSGMGAIVTQVREMYPPEDQDRVSDLLTHPTLFMGIGNLLAMPLCVAVGRRPVFLLSLVILVASGIGCACSTSLTSHIAARDILSVAAGQSEALVAFMVQEVHFLHQRGRAATWNAAIQGVVTGAMFVATTYLVPAWGVRWWYGVITIVNGVLLIASFFLVPETMYDRVLEDDGSPKAARVTTTTNHTLDPERYSARTWRHDLKVFHFKPRWHETWTFYKTAALSFCIPAIVWLLLLNGAFLGVYVFHSSTFATVLLGPPYLFEFGFLGFVQLAIVLANCIGLVVIGYGSDWIIKLMSRLHKGIYQPEYRLLSAILPSIIAVVSCVIYGQTAQHPDHWSWAGIVVPYAAGYLAFLGANTVSLTYVVDSWPAEAGPMLLVVAAGRGFISFGLSYALVPWIARNGYDGSMRELAIICGVFALLGIPCYVFGRNIRVWSKKRLYPSPAC</sequence>
<dbReference type="InterPro" id="IPR036259">
    <property type="entry name" value="MFS_trans_sf"/>
</dbReference>
<reference evidence="8 9" key="1">
    <citation type="submission" date="2018-04" db="EMBL/GenBank/DDBJ databases">
        <authorList>
            <person name="Huttner S."/>
            <person name="Dainat J."/>
        </authorList>
    </citation>
    <scope>NUCLEOTIDE SEQUENCE [LARGE SCALE GENOMIC DNA]</scope>
</reference>
<evidence type="ECO:0000256" key="6">
    <source>
        <dbReference type="SAM" id="Phobius"/>
    </source>
</evidence>
<dbReference type="Pfam" id="PF07690">
    <property type="entry name" value="MFS_1"/>
    <property type="match status" value="1"/>
</dbReference>
<evidence type="ECO:0000256" key="5">
    <source>
        <dbReference type="SAM" id="MobiDB-lite"/>
    </source>
</evidence>
<protein>
    <submittedName>
        <fullName evidence="8">753fce47-ff78-407a-93e9-19da89452f0a</fullName>
    </submittedName>
</protein>
<feature type="transmembrane region" description="Helical" evidence="6">
    <location>
        <begin position="457"/>
        <end position="479"/>
    </location>
</feature>
<dbReference type="AlphaFoldDB" id="A0A3S4AI79"/>
<dbReference type="GO" id="GO:0022857">
    <property type="term" value="F:transmembrane transporter activity"/>
    <property type="evidence" value="ECO:0007669"/>
    <property type="project" value="InterPro"/>
</dbReference>
<comment type="subcellular location">
    <subcellularLocation>
        <location evidence="1">Membrane</location>
        <topology evidence="1">Multi-pass membrane protein</topology>
    </subcellularLocation>
</comment>
<dbReference type="PROSITE" id="PS50850">
    <property type="entry name" value="MFS"/>
    <property type="match status" value="1"/>
</dbReference>
<feature type="region of interest" description="Disordered" evidence="5">
    <location>
        <begin position="1"/>
        <end position="25"/>
    </location>
</feature>
<evidence type="ECO:0000256" key="2">
    <source>
        <dbReference type="ARBA" id="ARBA00022692"/>
    </source>
</evidence>
<keyword evidence="3 6" id="KW-1133">Transmembrane helix</keyword>
<dbReference type="SUPFAM" id="SSF103473">
    <property type="entry name" value="MFS general substrate transporter"/>
    <property type="match status" value="1"/>
</dbReference>
<feature type="transmembrane region" description="Helical" evidence="6">
    <location>
        <begin position="221"/>
        <end position="241"/>
    </location>
</feature>
<evidence type="ECO:0000313" key="8">
    <source>
        <dbReference type="EMBL" id="SPQ17765.1"/>
    </source>
</evidence>
<evidence type="ECO:0000259" key="7">
    <source>
        <dbReference type="PROSITE" id="PS50850"/>
    </source>
</evidence>
<feature type="transmembrane region" description="Helical" evidence="6">
    <location>
        <begin position="107"/>
        <end position="126"/>
    </location>
</feature>
<evidence type="ECO:0000256" key="4">
    <source>
        <dbReference type="ARBA" id="ARBA00023136"/>
    </source>
</evidence>
<evidence type="ECO:0000313" key="9">
    <source>
        <dbReference type="Proteomes" id="UP000289323"/>
    </source>
</evidence>
<feature type="domain" description="Major facilitator superfamily (MFS) profile" evidence="7">
    <location>
        <begin position="66"/>
        <end position="514"/>
    </location>
</feature>
<dbReference type="Gene3D" id="1.20.1250.20">
    <property type="entry name" value="MFS general substrate transporter like domains"/>
    <property type="match status" value="1"/>
</dbReference>
<dbReference type="Proteomes" id="UP000289323">
    <property type="component" value="Unassembled WGS sequence"/>
</dbReference>
<dbReference type="InterPro" id="IPR020846">
    <property type="entry name" value="MFS_dom"/>
</dbReference>
<evidence type="ECO:0000256" key="3">
    <source>
        <dbReference type="ARBA" id="ARBA00022989"/>
    </source>
</evidence>
<evidence type="ECO:0000256" key="1">
    <source>
        <dbReference type="ARBA" id="ARBA00004141"/>
    </source>
</evidence>
<dbReference type="PANTHER" id="PTHR23502">
    <property type="entry name" value="MAJOR FACILITATOR SUPERFAMILY"/>
    <property type="match status" value="1"/>
</dbReference>
<gene>
    <name evidence="8" type="ORF">TT172_LOCUS184</name>
</gene>
<feature type="transmembrane region" description="Helical" evidence="6">
    <location>
        <begin position="65"/>
        <end position="87"/>
    </location>
</feature>
<feature type="transmembrane region" description="Helical" evidence="6">
    <location>
        <begin position="491"/>
        <end position="509"/>
    </location>
</feature>
<dbReference type="EMBL" id="OUUZ01000001">
    <property type="protein sequence ID" value="SPQ17765.1"/>
    <property type="molecule type" value="Genomic_DNA"/>
</dbReference>
<dbReference type="GO" id="GO:0005886">
    <property type="term" value="C:plasma membrane"/>
    <property type="evidence" value="ECO:0007669"/>
    <property type="project" value="TreeGrafter"/>
</dbReference>